<reference evidence="1" key="1">
    <citation type="submission" date="2023-06" db="EMBL/GenBank/DDBJ databases">
        <title>Genome-scale phylogeny and comparative genomics of the fungal order Sordariales.</title>
        <authorList>
            <consortium name="Lawrence Berkeley National Laboratory"/>
            <person name="Hensen N."/>
            <person name="Bonometti L."/>
            <person name="Westerberg I."/>
            <person name="Brannstrom I.O."/>
            <person name="Guillou S."/>
            <person name="Cros-Aarteil S."/>
            <person name="Calhoun S."/>
            <person name="Haridas S."/>
            <person name="Kuo A."/>
            <person name="Mondo S."/>
            <person name="Pangilinan J."/>
            <person name="Riley R."/>
            <person name="LaButti K."/>
            <person name="Andreopoulos B."/>
            <person name="Lipzen A."/>
            <person name="Chen C."/>
            <person name="Yanf M."/>
            <person name="Daum C."/>
            <person name="Ng V."/>
            <person name="Clum A."/>
            <person name="Steindorff A."/>
            <person name="Ohm R."/>
            <person name="Martin F."/>
            <person name="Silar P."/>
            <person name="Natvig D."/>
            <person name="Lalanne C."/>
            <person name="Gautier V."/>
            <person name="Ament-velasquez S.L."/>
            <person name="Kruys A."/>
            <person name="Hutchinson M.I."/>
            <person name="Powell A.J."/>
            <person name="Barry K."/>
            <person name="Miller A.N."/>
            <person name="Grigoriev I.V."/>
            <person name="Debuchy R."/>
            <person name="Gladieux P."/>
            <person name="Thoren M.H."/>
            <person name="Johannesson H."/>
        </authorList>
    </citation>
    <scope>NUCLEOTIDE SEQUENCE</scope>
    <source>
        <strain evidence="1">SMH3187-1</strain>
    </source>
</reference>
<accession>A0AA40F6L6</accession>
<protein>
    <submittedName>
        <fullName evidence="1">Uncharacterized protein</fullName>
    </submittedName>
</protein>
<name>A0AA40F6L6_9PEZI</name>
<dbReference type="AlphaFoldDB" id="A0AA40F6L6"/>
<evidence type="ECO:0000313" key="2">
    <source>
        <dbReference type="Proteomes" id="UP001172155"/>
    </source>
</evidence>
<organism evidence="1 2">
    <name type="scientific">Schizothecium vesticola</name>
    <dbReference type="NCBI Taxonomy" id="314040"/>
    <lineage>
        <taxon>Eukaryota</taxon>
        <taxon>Fungi</taxon>
        <taxon>Dikarya</taxon>
        <taxon>Ascomycota</taxon>
        <taxon>Pezizomycotina</taxon>
        <taxon>Sordariomycetes</taxon>
        <taxon>Sordariomycetidae</taxon>
        <taxon>Sordariales</taxon>
        <taxon>Schizotheciaceae</taxon>
        <taxon>Schizothecium</taxon>
    </lineage>
</organism>
<gene>
    <name evidence="1" type="ORF">B0T18DRAFT_403763</name>
</gene>
<sequence length="53" mass="5687">MDSGHKRQKLNLLHPGLHFTSKSTLAVISAHFTARAADLACYCVGNLSVHPGN</sequence>
<evidence type="ECO:0000313" key="1">
    <source>
        <dbReference type="EMBL" id="KAK0751957.1"/>
    </source>
</evidence>
<comment type="caution">
    <text evidence="1">The sequence shown here is derived from an EMBL/GenBank/DDBJ whole genome shotgun (WGS) entry which is preliminary data.</text>
</comment>
<proteinExistence type="predicted"/>
<dbReference type="Proteomes" id="UP001172155">
    <property type="component" value="Unassembled WGS sequence"/>
</dbReference>
<dbReference type="EMBL" id="JAUKUD010000002">
    <property type="protein sequence ID" value="KAK0751957.1"/>
    <property type="molecule type" value="Genomic_DNA"/>
</dbReference>
<keyword evidence="2" id="KW-1185">Reference proteome</keyword>